<keyword evidence="3" id="KW-1185">Reference proteome</keyword>
<accession>A0A1H8JL09</accession>
<name>A0A1H8JL09_9BURK</name>
<dbReference type="OrthoDB" id="8781863at2"/>
<reference evidence="2 3" key="1">
    <citation type="submission" date="2016-10" db="EMBL/GenBank/DDBJ databases">
        <authorList>
            <person name="de Groot N.N."/>
        </authorList>
    </citation>
    <scope>NUCLEOTIDE SEQUENCE [LARGE SCALE GENOMIC DNA]</scope>
    <source>
        <strain evidence="2 3">DSM 15123</strain>
    </source>
</reference>
<keyword evidence="1" id="KW-0732">Signal</keyword>
<proteinExistence type="predicted"/>
<dbReference type="PROSITE" id="PS51257">
    <property type="entry name" value="PROKAR_LIPOPROTEIN"/>
    <property type="match status" value="1"/>
</dbReference>
<dbReference type="RefSeq" id="WP_091817592.1">
    <property type="nucleotide sequence ID" value="NZ_FOCW01000007.1"/>
</dbReference>
<dbReference type="STRING" id="1121117.SAMN02745977_02096"/>
<gene>
    <name evidence="2" type="ORF">SAMN02745977_02096</name>
</gene>
<evidence type="ECO:0000313" key="3">
    <source>
        <dbReference type="Proteomes" id="UP000199531"/>
    </source>
</evidence>
<dbReference type="EMBL" id="FOCW01000007">
    <property type="protein sequence ID" value="SEN81464.1"/>
    <property type="molecule type" value="Genomic_DNA"/>
</dbReference>
<organism evidence="2 3">
    <name type="scientific">Brachymonas denitrificans DSM 15123</name>
    <dbReference type="NCBI Taxonomy" id="1121117"/>
    <lineage>
        <taxon>Bacteria</taxon>
        <taxon>Pseudomonadati</taxon>
        <taxon>Pseudomonadota</taxon>
        <taxon>Betaproteobacteria</taxon>
        <taxon>Burkholderiales</taxon>
        <taxon>Comamonadaceae</taxon>
        <taxon>Brachymonas</taxon>
    </lineage>
</organism>
<sequence length="169" mass="16243">MSIPRQASVSTLFAACLLAGGVAMAAPATPAAKASAPPKAAAVAVKPAPAVTVGKLAAKPASASTAVKPAPMKPVTAATPAKPAVPATPAKPGVAPAKPATPAVPAVPAKAASGAGLGGTQVWVNTAAKVYHCPGTKYFGKTKKGQYMSEAAARGAGNRADRGAACATR</sequence>
<evidence type="ECO:0000256" key="1">
    <source>
        <dbReference type="SAM" id="SignalP"/>
    </source>
</evidence>
<feature type="signal peptide" evidence="1">
    <location>
        <begin position="1"/>
        <end position="25"/>
    </location>
</feature>
<dbReference type="Proteomes" id="UP000199531">
    <property type="component" value="Unassembled WGS sequence"/>
</dbReference>
<feature type="chain" id="PRO_5011657388" evidence="1">
    <location>
        <begin position="26"/>
        <end position="169"/>
    </location>
</feature>
<evidence type="ECO:0000313" key="2">
    <source>
        <dbReference type="EMBL" id="SEN81464.1"/>
    </source>
</evidence>
<protein>
    <submittedName>
        <fullName evidence="2">Uncharacterized protein</fullName>
    </submittedName>
</protein>
<dbReference type="AlphaFoldDB" id="A0A1H8JL09"/>